<name>A0A177NR31_9GAMM</name>
<proteinExistence type="predicted"/>
<keyword evidence="1" id="KW-1133">Transmembrane helix</keyword>
<accession>A0A177NR31</accession>
<organism evidence="3 4">
    <name type="scientific">Methylomonas lenta</name>
    <dbReference type="NCBI Taxonomy" id="980561"/>
    <lineage>
        <taxon>Bacteria</taxon>
        <taxon>Pseudomonadati</taxon>
        <taxon>Pseudomonadota</taxon>
        <taxon>Gammaproteobacteria</taxon>
        <taxon>Methylococcales</taxon>
        <taxon>Methylococcaceae</taxon>
        <taxon>Methylomonas</taxon>
    </lineage>
</organism>
<dbReference type="STRING" id="980561.A1359_02945"/>
<dbReference type="RefSeq" id="WP_066977691.1">
    <property type="nucleotide sequence ID" value="NZ_LUUI01000044.1"/>
</dbReference>
<keyword evidence="1" id="KW-0472">Membrane</keyword>
<evidence type="ECO:0000313" key="4">
    <source>
        <dbReference type="Proteomes" id="UP000078476"/>
    </source>
</evidence>
<protein>
    <recommendedName>
        <fullName evidence="2">DUF2914 domain-containing protein</fullName>
    </recommendedName>
</protein>
<keyword evidence="1" id="KW-0812">Transmembrane</keyword>
<evidence type="ECO:0000313" key="3">
    <source>
        <dbReference type="EMBL" id="OAI20435.1"/>
    </source>
</evidence>
<dbReference type="Proteomes" id="UP000078476">
    <property type="component" value="Unassembled WGS sequence"/>
</dbReference>
<dbReference type="EMBL" id="LUUI01000044">
    <property type="protein sequence ID" value="OAI20435.1"/>
    <property type="molecule type" value="Genomic_DNA"/>
</dbReference>
<gene>
    <name evidence="3" type="ORF">A1359_02945</name>
</gene>
<evidence type="ECO:0000259" key="2">
    <source>
        <dbReference type="Pfam" id="PF11141"/>
    </source>
</evidence>
<sequence length="235" mass="26458">MADNKVVIKINYDKDRHRKALIDPKMVTVWHTRRILGALIVLLVLVYAIYGLFSGENTNQQPAQSSEILKSSSTVTPQPAEAIKPEMIQAAPQPLKDTKQTPVVNQLEAASEKVAEAKRPAAIIFDKRVIRASINTAPKSEEPGDAVKLPVHIEHNKSLELFYFSQIKNMRSNVLFHRWYKDGQLVHKKQFTVKSNNAKLISSKNFTANDVGEWQVTLVNNKGDSLSEVNYSVRK</sequence>
<feature type="domain" description="DUF2914" evidence="2">
    <location>
        <begin position="175"/>
        <end position="233"/>
    </location>
</feature>
<dbReference type="InterPro" id="IPR022606">
    <property type="entry name" value="DUF2914"/>
</dbReference>
<reference evidence="3 4" key="1">
    <citation type="submission" date="2016-03" db="EMBL/GenBank/DDBJ databases">
        <authorList>
            <person name="Ploux O."/>
        </authorList>
    </citation>
    <scope>NUCLEOTIDE SEQUENCE [LARGE SCALE GENOMIC DNA]</scope>
    <source>
        <strain evidence="3 4">R-45370</strain>
    </source>
</reference>
<keyword evidence="4" id="KW-1185">Reference proteome</keyword>
<dbReference type="Pfam" id="PF11141">
    <property type="entry name" value="DUF2914"/>
    <property type="match status" value="1"/>
</dbReference>
<comment type="caution">
    <text evidence="3">The sequence shown here is derived from an EMBL/GenBank/DDBJ whole genome shotgun (WGS) entry which is preliminary data.</text>
</comment>
<feature type="transmembrane region" description="Helical" evidence="1">
    <location>
        <begin position="35"/>
        <end position="53"/>
    </location>
</feature>
<evidence type="ECO:0000256" key="1">
    <source>
        <dbReference type="SAM" id="Phobius"/>
    </source>
</evidence>
<dbReference type="AlphaFoldDB" id="A0A177NR31"/>